<evidence type="ECO:0000313" key="13">
    <source>
        <dbReference type="EMBL" id="PSH55533.1"/>
    </source>
</evidence>
<evidence type="ECO:0000256" key="3">
    <source>
        <dbReference type="ARBA" id="ARBA00010941"/>
    </source>
</evidence>
<dbReference type="InterPro" id="IPR020548">
    <property type="entry name" value="Fructose_bisphosphatase_AS"/>
</dbReference>
<reference evidence="14" key="1">
    <citation type="submission" date="2017-11" db="EMBL/GenBank/DDBJ databases">
        <authorList>
            <person name="Kuznetsova I."/>
            <person name="Sazanova A."/>
            <person name="Chirak E."/>
            <person name="Safronova V."/>
            <person name="Willems A."/>
        </authorList>
    </citation>
    <scope>NUCLEOTIDE SEQUENCE [LARGE SCALE GENOMIC DNA]</scope>
    <source>
        <strain evidence="14">PEPV15</strain>
    </source>
</reference>
<dbReference type="FunFam" id="3.40.190.80:FF:000011">
    <property type="entry name" value="Fructose-1,6-bisphosphatase class 1"/>
    <property type="match status" value="1"/>
</dbReference>
<feature type="binding site" evidence="9">
    <location>
        <position position="277"/>
    </location>
    <ligand>
        <name>Mg(2+)</name>
        <dbReference type="ChEBI" id="CHEBI:18420"/>
        <label>2</label>
    </ligand>
</feature>
<keyword evidence="14" id="KW-1185">Reference proteome</keyword>
<keyword evidence="6 9" id="KW-0378">Hydrolase</keyword>
<dbReference type="Gene3D" id="3.40.190.80">
    <property type="match status" value="1"/>
</dbReference>
<evidence type="ECO:0000256" key="7">
    <source>
        <dbReference type="ARBA" id="ARBA00022842"/>
    </source>
</evidence>
<dbReference type="GO" id="GO:0005829">
    <property type="term" value="C:cytosol"/>
    <property type="evidence" value="ECO:0007669"/>
    <property type="project" value="TreeGrafter"/>
</dbReference>
<dbReference type="PRINTS" id="PR00115">
    <property type="entry name" value="F16BPHPHTASE"/>
</dbReference>
<dbReference type="HAMAP" id="MF_01855">
    <property type="entry name" value="FBPase_class1"/>
    <property type="match status" value="1"/>
</dbReference>
<evidence type="ECO:0000256" key="5">
    <source>
        <dbReference type="ARBA" id="ARBA00022723"/>
    </source>
</evidence>
<protein>
    <recommendedName>
        <fullName evidence="9">Fructose-1,6-bisphosphatase class 1</fullName>
        <shortName evidence="9">FBPase class 1</shortName>
        <ecNumber evidence="9">3.1.3.11</ecNumber>
    </recommendedName>
    <alternativeName>
        <fullName evidence="9">D-fructose-1,6-bisphosphate 1-phosphohydrolase class 1</fullName>
    </alternativeName>
</protein>
<dbReference type="PANTHER" id="PTHR11556">
    <property type="entry name" value="FRUCTOSE-1,6-BISPHOSPHATASE-RELATED"/>
    <property type="match status" value="1"/>
</dbReference>
<name>A0A2P7AMU5_9HYPH</name>
<dbReference type="InterPro" id="IPR033391">
    <property type="entry name" value="FBPase_N"/>
</dbReference>
<comment type="subcellular location">
    <subcellularLocation>
        <location evidence="9">Cytoplasm</location>
    </subcellularLocation>
</comment>
<keyword evidence="5 9" id="KW-0479">Metal-binding</keyword>
<evidence type="ECO:0000256" key="8">
    <source>
        <dbReference type="ARBA" id="ARBA00023277"/>
    </source>
</evidence>
<keyword evidence="8 9" id="KW-0119">Carbohydrate metabolism</keyword>
<evidence type="ECO:0000259" key="11">
    <source>
        <dbReference type="Pfam" id="PF00316"/>
    </source>
</evidence>
<comment type="catalytic activity">
    <reaction evidence="1 9">
        <text>beta-D-fructose 1,6-bisphosphate + H2O = beta-D-fructose 6-phosphate + phosphate</text>
        <dbReference type="Rhea" id="RHEA:11064"/>
        <dbReference type="ChEBI" id="CHEBI:15377"/>
        <dbReference type="ChEBI" id="CHEBI:32966"/>
        <dbReference type="ChEBI" id="CHEBI:43474"/>
        <dbReference type="ChEBI" id="CHEBI:57634"/>
        <dbReference type="EC" id="3.1.3.11"/>
    </reaction>
</comment>
<dbReference type="PROSITE" id="PS00124">
    <property type="entry name" value="FBPASE"/>
    <property type="match status" value="1"/>
</dbReference>
<dbReference type="EC" id="3.1.3.11" evidence="9"/>
<evidence type="ECO:0000256" key="1">
    <source>
        <dbReference type="ARBA" id="ARBA00001273"/>
    </source>
</evidence>
<evidence type="ECO:0000313" key="14">
    <source>
        <dbReference type="Proteomes" id="UP000241158"/>
    </source>
</evidence>
<sequence>MTTATLDAFLGSYAESGETLRGAVSLVVRQLSLTAVKIRNTINQGALGKAFASSQGGKNADGDAQKDLDIFADDMFLEAMRQAPVALYGSEELAHPALLDPGAPLALAIDPLDGSSNIDTNVSIGTIFSILPVVGQPDSEPGASFFQKGDRQLAAGFFIYGPQLALVLTLGSGTHVFVFSARLGTFVQAYASVAVPDRAHEFAINAANYRHWDEAVQLYVDDCLKGSEGPRERDFNMRWIASLVAETYRILMRSGVFLYPGDKRKGYGDGRIRLIYEANPIAFIIEQAGGAATDTVGRILDLTPKTMHQRVPFIFGSAREVARIGRYHSEPSNIGERAPLFSNRGLFRV</sequence>
<dbReference type="Gene3D" id="3.30.540.10">
    <property type="entry name" value="Fructose-1,6-Bisphosphatase, subunit A, domain 1"/>
    <property type="match status" value="1"/>
</dbReference>
<dbReference type="OrthoDB" id="9806756at2"/>
<gene>
    <name evidence="9" type="primary">fbp</name>
    <name evidence="13" type="ORF">CU100_22050</name>
</gene>
<dbReference type="GO" id="GO:0006094">
    <property type="term" value="P:gluconeogenesis"/>
    <property type="evidence" value="ECO:0007669"/>
    <property type="project" value="UniProtKB-UniRule"/>
</dbReference>
<dbReference type="Pfam" id="PF00316">
    <property type="entry name" value="FBPase"/>
    <property type="match status" value="1"/>
</dbReference>
<dbReference type="InterPro" id="IPR044015">
    <property type="entry name" value="FBPase_C_dom"/>
</dbReference>
<dbReference type="RefSeq" id="WP_106718782.1">
    <property type="nucleotide sequence ID" value="NZ_JACHXT010000005.1"/>
</dbReference>
<evidence type="ECO:0000256" key="4">
    <source>
        <dbReference type="ARBA" id="ARBA00022490"/>
    </source>
</evidence>
<dbReference type="NCBIfam" id="NF006779">
    <property type="entry name" value="PRK09293.1-3"/>
    <property type="match status" value="1"/>
</dbReference>
<feature type="binding site" evidence="9">
    <location>
        <begin position="113"/>
        <end position="116"/>
    </location>
    <ligand>
        <name>substrate</name>
    </ligand>
</feature>
<evidence type="ECO:0000256" key="6">
    <source>
        <dbReference type="ARBA" id="ARBA00022801"/>
    </source>
</evidence>
<organism evidence="13 14">
    <name type="scientific">Phyllobacterium endophyticum</name>
    <dbReference type="NCBI Taxonomy" id="1149773"/>
    <lineage>
        <taxon>Bacteria</taxon>
        <taxon>Pseudomonadati</taxon>
        <taxon>Pseudomonadota</taxon>
        <taxon>Alphaproteobacteria</taxon>
        <taxon>Hyphomicrobiales</taxon>
        <taxon>Phyllobacteriaceae</taxon>
        <taxon>Phyllobacterium</taxon>
    </lineage>
</organism>
<comment type="caution">
    <text evidence="13">The sequence shown here is derived from an EMBL/GenBank/DDBJ whole genome shotgun (WGS) entry which is preliminary data.</text>
</comment>
<proteinExistence type="inferred from homology"/>
<dbReference type="AlphaFoldDB" id="A0A2P7AMU5"/>
<keyword evidence="4 9" id="KW-0963">Cytoplasm</keyword>
<dbReference type="GO" id="GO:0042132">
    <property type="term" value="F:fructose 1,6-bisphosphate 1-phosphatase activity"/>
    <property type="evidence" value="ECO:0007669"/>
    <property type="project" value="UniProtKB-UniRule"/>
</dbReference>
<dbReference type="EMBL" id="PGGN01000005">
    <property type="protein sequence ID" value="PSH55533.1"/>
    <property type="molecule type" value="Genomic_DNA"/>
</dbReference>
<dbReference type="GO" id="GO:0005986">
    <property type="term" value="P:sucrose biosynthetic process"/>
    <property type="evidence" value="ECO:0007669"/>
    <property type="project" value="TreeGrafter"/>
</dbReference>
<dbReference type="CDD" id="cd00354">
    <property type="entry name" value="FBPase"/>
    <property type="match status" value="1"/>
</dbReference>
<comment type="similarity">
    <text evidence="3 9 10">Belongs to the FBPase class 1 family.</text>
</comment>
<dbReference type="Pfam" id="PF18913">
    <property type="entry name" value="FBPase_C"/>
    <property type="match status" value="1"/>
</dbReference>
<comment type="subunit">
    <text evidence="9">Homotetramer.</text>
</comment>
<dbReference type="PIRSF" id="PIRSF500210">
    <property type="entry name" value="FBPtase"/>
    <property type="match status" value="1"/>
</dbReference>
<feature type="binding site" evidence="9">
    <location>
        <position position="110"/>
    </location>
    <ligand>
        <name>Mg(2+)</name>
        <dbReference type="ChEBI" id="CHEBI:18420"/>
        <label>2</label>
    </ligand>
</feature>
<comment type="caution">
    <text evidence="9">Lacks conserved residue(s) required for the propagation of feature annotation.</text>
</comment>
<dbReference type="PANTHER" id="PTHR11556:SF35">
    <property type="entry name" value="SEDOHEPTULOSE-1,7-BISPHOSPHATASE, CHLOROPLASTIC"/>
    <property type="match status" value="1"/>
</dbReference>
<comment type="pathway">
    <text evidence="2">Carbohydrate biosynthesis; Calvin cycle.</text>
</comment>
<dbReference type="PIRSF" id="PIRSF000904">
    <property type="entry name" value="FBPtase_SBPase"/>
    <property type="match status" value="1"/>
</dbReference>
<evidence type="ECO:0000259" key="12">
    <source>
        <dbReference type="Pfam" id="PF18913"/>
    </source>
</evidence>
<evidence type="ECO:0000256" key="10">
    <source>
        <dbReference type="RuleBase" id="RU000508"/>
    </source>
</evidence>
<dbReference type="InterPro" id="IPR000146">
    <property type="entry name" value="FBPase_class-1"/>
</dbReference>
<feature type="binding site" evidence="9">
    <location>
        <position position="113"/>
    </location>
    <ligand>
        <name>Mg(2+)</name>
        <dbReference type="ChEBI" id="CHEBI:18420"/>
        <label>2</label>
    </ligand>
</feature>
<dbReference type="GO" id="GO:0030388">
    <property type="term" value="P:fructose 1,6-bisphosphate metabolic process"/>
    <property type="evidence" value="ECO:0007669"/>
    <property type="project" value="TreeGrafter"/>
</dbReference>
<feature type="domain" description="Fructose-1-6-bisphosphatase class I N-terminal" evidence="11">
    <location>
        <begin position="18"/>
        <end position="188"/>
    </location>
</feature>
<feature type="binding site" evidence="9">
    <location>
        <position position="91"/>
    </location>
    <ligand>
        <name>Mg(2+)</name>
        <dbReference type="ChEBI" id="CHEBI:18420"/>
        <label>1</label>
    </ligand>
</feature>
<dbReference type="GO" id="GO:0000287">
    <property type="term" value="F:magnesium ion binding"/>
    <property type="evidence" value="ECO:0007669"/>
    <property type="project" value="UniProtKB-UniRule"/>
</dbReference>
<dbReference type="InterPro" id="IPR028343">
    <property type="entry name" value="FBPtase"/>
</dbReference>
<feature type="binding site" evidence="9">
    <location>
        <position position="112"/>
    </location>
    <ligand>
        <name>Mg(2+)</name>
        <dbReference type="ChEBI" id="CHEBI:18420"/>
        <label>1</label>
    </ligand>
</feature>
<keyword evidence="7 9" id="KW-0460">Magnesium</keyword>
<comment type="cofactor">
    <cofactor evidence="9">
        <name>Mg(2+)</name>
        <dbReference type="ChEBI" id="CHEBI:18420"/>
    </cofactor>
    <text evidence="9">Binds 2 magnesium ions per subunit.</text>
</comment>
<evidence type="ECO:0000256" key="9">
    <source>
        <dbReference type="HAMAP-Rule" id="MF_01855"/>
    </source>
</evidence>
<accession>A0A2P7AMU5</accession>
<dbReference type="Proteomes" id="UP000241158">
    <property type="component" value="Unassembled WGS sequence"/>
</dbReference>
<dbReference type="NCBIfam" id="NF006780">
    <property type="entry name" value="PRK09293.1-4"/>
    <property type="match status" value="1"/>
</dbReference>
<dbReference type="SUPFAM" id="SSF56655">
    <property type="entry name" value="Carbohydrate phosphatase"/>
    <property type="match status" value="1"/>
</dbReference>
<dbReference type="GO" id="GO:0006002">
    <property type="term" value="P:fructose 6-phosphate metabolic process"/>
    <property type="evidence" value="ECO:0007669"/>
    <property type="project" value="TreeGrafter"/>
</dbReference>
<feature type="binding site" evidence="9">
    <location>
        <position position="205"/>
    </location>
    <ligand>
        <name>substrate</name>
    </ligand>
</feature>
<feature type="binding site" evidence="9">
    <location>
        <position position="110"/>
    </location>
    <ligand>
        <name>Mg(2+)</name>
        <dbReference type="ChEBI" id="CHEBI:18420"/>
        <label>1</label>
    </ligand>
</feature>
<evidence type="ECO:0000256" key="2">
    <source>
        <dbReference type="ARBA" id="ARBA00005215"/>
    </source>
</evidence>
<feature type="domain" description="Fructose-1-6-bisphosphatase class 1 C-terminal" evidence="12">
    <location>
        <begin position="195"/>
        <end position="328"/>
    </location>
</feature>
<dbReference type="GO" id="GO:0006000">
    <property type="term" value="P:fructose metabolic process"/>
    <property type="evidence" value="ECO:0007669"/>
    <property type="project" value="TreeGrafter"/>
</dbReference>